<evidence type="ECO:0000313" key="1">
    <source>
        <dbReference type="EMBL" id="EJZ82834.1"/>
    </source>
</evidence>
<name>K0YTK1_9CORY</name>
<dbReference type="EMBL" id="AHAE01000016">
    <property type="protein sequence ID" value="EJZ82834.1"/>
    <property type="molecule type" value="Genomic_DNA"/>
</dbReference>
<keyword evidence="2" id="KW-1185">Reference proteome</keyword>
<dbReference type="AlphaFoldDB" id="K0YTK1"/>
<dbReference type="Proteomes" id="UP000006078">
    <property type="component" value="Unassembled WGS sequence"/>
</dbReference>
<comment type="caution">
    <text evidence="1">The sequence shown here is derived from an EMBL/GenBank/DDBJ whole genome shotgun (WGS) entry which is preliminary data.</text>
</comment>
<sequence length="151" mass="17548">MTAHLYPIEIDSDNETITNLPPELNTGISRISEEIAKFRRAELLNNPNVEILTAFDLTQTTYRLTAAIALMYKYTYNHGEYGDLVQRTIIQLIDELGFAHVAHWELTEPVHGQPNPSIDFDAFNINISNKYFEDEFWDFKNKHGYNAFIYE</sequence>
<dbReference type="RefSeq" id="WP_004600126.1">
    <property type="nucleotide sequence ID" value="NZ_HF541865.1"/>
</dbReference>
<dbReference type="HOGENOM" id="CLU_1730624_0_0_11"/>
<evidence type="ECO:0000313" key="2">
    <source>
        <dbReference type="Proteomes" id="UP000006078"/>
    </source>
</evidence>
<accession>K0YTK1</accession>
<gene>
    <name evidence="1" type="ORF">HMPREF9719_00236</name>
</gene>
<organism evidence="1 2">
    <name type="scientific">Corynebacterium otitidis ATCC 51513</name>
    <dbReference type="NCBI Taxonomy" id="883169"/>
    <lineage>
        <taxon>Bacteria</taxon>
        <taxon>Bacillati</taxon>
        <taxon>Actinomycetota</taxon>
        <taxon>Actinomycetes</taxon>
        <taxon>Mycobacteriales</taxon>
        <taxon>Corynebacteriaceae</taxon>
        <taxon>Corynebacterium</taxon>
    </lineage>
</organism>
<proteinExistence type="predicted"/>
<reference evidence="1 2" key="1">
    <citation type="submission" date="2012-08" db="EMBL/GenBank/DDBJ databases">
        <title>The Genome Sequence of Turicella otitidis ATCC 51513.</title>
        <authorList>
            <consortium name="The Broad Institute Genome Sequencing Platform"/>
            <person name="Earl A."/>
            <person name="Ward D."/>
            <person name="Feldgarden M."/>
            <person name="Gevers D."/>
            <person name="Huys G."/>
            <person name="Walker B."/>
            <person name="Young S.K."/>
            <person name="Zeng Q."/>
            <person name="Gargeya S."/>
            <person name="Fitzgerald M."/>
            <person name="Haas B."/>
            <person name="Abouelleil A."/>
            <person name="Alvarado L."/>
            <person name="Arachchi H.M."/>
            <person name="Berlin A.M."/>
            <person name="Chapman S.B."/>
            <person name="Goldberg J."/>
            <person name="Griggs A."/>
            <person name="Gujja S."/>
            <person name="Hansen M."/>
            <person name="Howarth C."/>
            <person name="Imamovic A."/>
            <person name="Larimer J."/>
            <person name="McCowen C."/>
            <person name="Montmayeur A."/>
            <person name="Murphy C."/>
            <person name="Neiman D."/>
            <person name="Pearson M."/>
            <person name="Priest M."/>
            <person name="Roberts A."/>
            <person name="Saif S."/>
            <person name="Shea T."/>
            <person name="Sisk P."/>
            <person name="Sykes S."/>
            <person name="Wortman J."/>
            <person name="Nusbaum C."/>
            <person name="Birren B."/>
        </authorList>
    </citation>
    <scope>NUCLEOTIDE SEQUENCE [LARGE SCALE GENOMIC DNA]</scope>
    <source>
        <strain evidence="1 2">ATCC 51513</strain>
    </source>
</reference>
<protein>
    <submittedName>
        <fullName evidence="1">Uncharacterized protein</fullName>
    </submittedName>
</protein>